<keyword evidence="1" id="KW-0812">Transmembrane</keyword>
<feature type="transmembrane region" description="Helical" evidence="1">
    <location>
        <begin position="7"/>
        <end position="28"/>
    </location>
</feature>
<sequence>MIAFVEIVLLFALGLFGILFMTFLRLLFEDSDAVEIDLLEIEKQDFEVPLY</sequence>
<reference evidence="2" key="1">
    <citation type="journal article" date="2014" name="Front. Microbiol.">
        <title>High frequency of phylogenetically diverse reductive dehalogenase-homologous genes in deep subseafloor sedimentary metagenomes.</title>
        <authorList>
            <person name="Kawai M."/>
            <person name="Futagami T."/>
            <person name="Toyoda A."/>
            <person name="Takaki Y."/>
            <person name="Nishi S."/>
            <person name="Hori S."/>
            <person name="Arai W."/>
            <person name="Tsubouchi T."/>
            <person name="Morono Y."/>
            <person name="Uchiyama I."/>
            <person name="Ito T."/>
            <person name="Fujiyama A."/>
            <person name="Inagaki F."/>
            <person name="Takami H."/>
        </authorList>
    </citation>
    <scope>NUCLEOTIDE SEQUENCE</scope>
    <source>
        <strain evidence="2">Expedition CK06-06</strain>
    </source>
</reference>
<proteinExistence type="predicted"/>
<gene>
    <name evidence="2" type="ORF">S01H4_62317</name>
</gene>
<dbReference type="AlphaFoldDB" id="X1CDW0"/>
<dbReference type="EMBL" id="BART01037163">
    <property type="protein sequence ID" value="GAH05827.1"/>
    <property type="molecule type" value="Genomic_DNA"/>
</dbReference>
<evidence type="ECO:0000256" key="1">
    <source>
        <dbReference type="SAM" id="Phobius"/>
    </source>
</evidence>
<keyword evidence="1" id="KW-1133">Transmembrane helix</keyword>
<protein>
    <submittedName>
        <fullName evidence="2">Uncharacterized protein</fullName>
    </submittedName>
</protein>
<evidence type="ECO:0000313" key="2">
    <source>
        <dbReference type="EMBL" id="GAH05827.1"/>
    </source>
</evidence>
<name>X1CDW0_9ZZZZ</name>
<accession>X1CDW0</accession>
<comment type="caution">
    <text evidence="2">The sequence shown here is derived from an EMBL/GenBank/DDBJ whole genome shotgun (WGS) entry which is preliminary data.</text>
</comment>
<keyword evidence="1" id="KW-0472">Membrane</keyword>
<organism evidence="2">
    <name type="scientific">marine sediment metagenome</name>
    <dbReference type="NCBI Taxonomy" id="412755"/>
    <lineage>
        <taxon>unclassified sequences</taxon>
        <taxon>metagenomes</taxon>
        <taxon>ecological metagenomes</taxon>
    </lineage>
</organism>